<evidence type="ECO:0000313" key="1">
    <source>
        <dbReference type="EMBL" id="MRN38591.1"/>
    </source>
</evidence>
<dbReference type="EMBL" id="WJXO01000001">
    <property type="protein sequence ID" value="MRN38591.1"/>
    <property type="molecule type" value="Genomic_DNA"/>
</dbReference>
<organism evidence="1 2">
    <name type="scientific">Neisseria brasiliensis</name>
    <dbReference type="NCBI Taxonomy" id="2666100"/>
    <lineage>
        <taxon>Bacteria</taxon>
        <taxon>Pseudomonadati</taxon>
        <taxon>Pseudomonadota</taxon>
        <taxon>Betaproteobacteria</taxon>
        <taxon>Neisseriales</taxon>
        <taxon>Neisseriaceae</taxon>
        <taxon>Neisseria</taxon>
    </lineage>
</organism>
<proteinExistence type="predicted"/>
<dbReference type="AlphaFoldDB" id="A0A7X2GZ10"/>
<dbReference type="RefSeq" id="WP_095502960.1">
    <property type="nucleotide sequence ID" value="NZ_WJXO01000001.1"/>
</dbReference>
<sequence length="90" mass="10220">MQELKQEAQDLYHKIQALEKALRAELWAEAKQLGVTPLSNHLAYNSAYMKLVDIMINLDLCNSPNITEPELKIRFATFKPLALAALEEHA</sequence>
<comment type="caution">
    <text evidence="1">The sequence shown here is derived from an EMBL/GenBank/DDBJ whole genome shotgun (WGS) entry which is preliminary data.</text>
</comment>
<accession>A0A7X2GZ10</accession>
<protein>
    <submittedName>
        <fullName evidence="1">Uncharacterized protein</fullName>
    </submittedName>
</protein>
<gene>
    <name evidence="1" type="ORF">GJU80_08910</name>
</gene>
<keyword evidence="2" id="KW-1185">Reference proteome</keyword>
<reference evidence="1" key="1">
    <citation type="journal article" name="Emerg. Infect. Dis.">
        <title>Two cases of a newly characterized neisseria species.</title>
        <authorList>
            <person name="Mustapha M."/>
            <person name="Lemos A.P.S."/>
            <person name="Harrison L.H."/>
            <person name="Vantyne D."/>
            <person name="Sacchi C.T."/>
        </authorList>
    </citation>
    <scope>NUCLEOTIDE SEQUENCE</scope>
    <source>
        <strain evidence="1">N.95.16</strain>
    </source>
</reference>
<name>A0A7X2GZ10_9NEIS</name>
<dbReference type="Proteomes" id="UP000486297">
    <property type="component" value="Unassembled WGS sequence"/>
</dbReference>
<evidence type="ECO:0000313" key="2">
    <source>
        <dbReference type="Proteomes" id="UP000486297"/>
    </source>
</evidence>